<dbReference type="PANTHER" id="PTHR23188:SF12">
    <property type="entry name" value="RNA POLYMERASE II-ASSOCIATED FACTOR 1 HOMOLOG"/>
    <property type="match status" value="1"/>
</dbReference>
<evidence type="ECO:0000256" key="4">
    <source>
        <dbReference type="SAM" id="MobiDB-lite"/>
    </source>
</evidence>
<dbReference type="Pfam" id="PF03985">
    <property type="entry name" value="Paf1"/>
    <property type="match status" value="1"/>
</dbReference>
<keyword evidence="3" id="KW-0539">Nucleus</keyword>
<dbReference type="EMBL" id="ML220114">
    <property type="protein sequence ID" value="TGZ83176.1"/>
    <property type="molecule type" value="Genomic_DNA"/>
</dbReference>
<dbReference type="STRING" id="341454.A0A4S2N2E5"/>
<dbReference type="FunCoup" id="A0A4S2N2E5">
    <property type="interactions" value="296"/>
</dbReference>
<dbReference type="OrthoDB" id="10260285at2759"/>
<evidence type="ECO:0000313" key="5">
    <source>
        <dbReference type="EMBL" id="TGZ83176.1"/>
    </source>
</evidence>
<dbReference type="GO" id="GO:0000993">
    <property type="term" value="F:RNA polymerase II complex binding"/>
    <property type="evidence" value="ECO:0007669"/>
    <property type="project" value="TreeGrafter"/>
</dbReference>
<feature type="compositionally biased region" description="Low complexity" evidence="4">
    <location>
        <begin position="132"/>
        <end position="153"/>
    </location>
</feature>
<comment type="similarity">
    <text evidence="2">Belongs to the PAF1 family.</text>
</comment>
<dbReference type="GO" id="GO:0003682">
    <property type="term" value="F:chromatin binding"/>
    <property type="evidence" value="ECO:0007669"/>
    <property type="project" value="TreeGrafter"/>
</dbReference>
<proteinExistence type="inferred from homology"/>
<evidence type="ECO:0000313" key="6">
    <source>
        <dbReference type="Proteomes" id="UP000298138"/>
    </source>
</evidence>
<evidence type="ECO:0000256" key="2">
    <source>
        <dbReference type="ARBA" id="ARBA00007560"/>
    </source>
</evidence>
<feature type="non-terminal residue" evidence="5">
    <location>
        <position position="428"/>
    </location>
</feature>
<sequence length="428" mass="48031">SSSSYRQDYIVRIRYHNTLPPPLAPPKLLDIPNHAFAHYTDPSFITRIARSMPPTIEVDSELGMPLDLHHTPSVFDNDDTVLRALIPPPPTDPKDRALLRPAASLGKPLSRGISGGSTVSFLRRTEYISAEQSKSSFASASQKAQSQAALQQRRAAKKAEEDSDPVRILAATMRGFDTANPETKDSGAGGMQFNDPAATNAERNWRECRHPTKPHLRPVETFALLPHIQGTSDIGGYMVFKFSTGPTDTQEKGKRDERVDSGIFMPVQTPALEDEQSTTTPSDPSRELFDYYLPIAPTTATAIKRKFQDLDGELDTPDNDFPFKYVRRYETKSCIKYENAHTANPEELAIVFRDGKNKDQDGLQKAAYFYPIIARYSIRPRRKVVKIAGMSQPKDVVLDEDLEPPAEAMRVRVRELNEAEKGRREEFR</sequence>
<evidence type="ECO:0000256" key="1">
    <source>
        <dbReference type="ARBA" id="ARBA00004123"/>
    </source>
</evidence>
<dbReference type="InterPro" id="IPR007133">
    <property type="entry name" value="RNA_pol_II-assoc_Paf1"/>
</dbReference>
<dbReference type="Proteomes" id="UP000298138">
    <property type="component" value="Unassembled WGS sequence"/>
</dbReference>
<dbReference type="PANTHER" id="PTHR23188">
    <property type="entry name" value="RNA POLYMERASE II-ASSOCIATED FACTOR 1 HOMOLOG"/>
    <property type="match status" value="1"/>
</dbReference>
<name>A0A4S2N2E5_9PEZI</name>
<keyword evidence="6" id="KW-1185">Reference proteome</keyword>
<comment type="subcellular location">
    <subcellularLocation>
        <location evidence="1">Nucleus</location>
    </subcellularLocation>
</comment>
<dbReference type="GO" id="GO:0016593">
    <property type="term" value="C:Cdc73/Paf1 complex"/>
    <property type="evidence" value="ECO:0007669"/>
    <property type="project" value="InterPro"/>
</dbReference>
<accession>A0A4S2N2E5</accession>
<dbReference type="AlphaFoldDB" id="A0A4S2N2E5"/>
<dbReference type="GO" id="GO:0006368">
    <property type="term" value="P:transcription elongation by RNA polymerase II"/>
    <property type="evidence" value="ECO:0007669"/>
    <property type="project" value="InterPro"/>
</dbReference>
<reference evidence="5 6" key="1">
    <citation type="submission" date="2019-04" db="EMBL/GenBank/DDBJ databases">
        <title>Comparative genomics and transcriptomics to analyze fruiting body development in filamentous ascomycetes.</title>
        <authorList>
            <consortium name="DOE Joint Genome Institute"/>
            <person name="Lutkenhaus R."/>
            <person name="Traeger S."/>
            <person name="Breuer J."/>
            <person name="Kuo A."/>
            <person name="Lipzen A."/>
            <person name="Pangilinan J."/>
            <person name="Dilworth D."/>
            <person name="Sandor L."/>
            <person name="Poggeler S."/>
            <person name="Barry K."/>
            <person name="Grigoriev I.V."/>
            <person name="Nowrousian M."/>
        </authorList>
    </citation>
    <scope>NUCLEOTIDE SEQUENCE [LARGE SCALE GENOMIC DNA]</scope>
    <source>
        <strain evidence="5 6">CBS 389.68</strain>
    </source>
</reference>
<feature type="non-terminal residue" evidence="5">
    <location>
        <position position="1"/>
    </location>
</feature>
<dbReference type="InParanoid" id="A0A4S2N2E5"/>
<gene>
    <name evidence="5" type="ORF">EX30DRAFT_296257</name>
</gene>
<feature type="region of interest" description="Disordered" evidence="4">
    <location>
        <begin position="132"/>
        <end position="165"/>
    </location>
</feature>
<evidence type="ECO:0000256" key="3">
    <source>
        <dbReference type="ARBA" id="ARBA00023242"/>
    </source>
</evidence>
<organism evidence="5 6">
    <name type="scientific">Ascodesmis nigricans</name>
    <dbReference type="NCBI Taxonomy" id="341454"/>
    <lineage>
        <taxon>Eukaryota</taxon>
        <taxon>Fungi</taxon>
        <taxon>Dikarya</taxon>
        <taxon>Ascomycota</taxon>
        <taxon>Pezizomycotina</taxon>
        <taxon>Pezizomycetes</taxon>
        <taxon>Pezizales</taxon>
        <taxon>Ascodesmidaceae</taxon>
        <taxon>Ascodesmis</taxon>
    </lineage>
</organism>
<protein>
    <submittedName>
        <fullName evidence="5">Paf1-domain-containing protein</fullName>
    </submittedName>
</protein>